<dbReference type="EMBL" id="JAAAML010000003">
    <property type="protein sequence ID" value="MCO6409985.1"/>
    <property type="molecule type" value="Genomic_DNA"/>
</dbReference>
<organism evidence="4 5">
    <name type="scientific">Hoeflea alexandrii</name>
    <dbReference type="NCBI Taxonomy" id="288436"/>
    <lineage>
        <taxon>Bacteria</taxon>
        <taxon>Pseudomonadati</taxon>
        <taxon>Pseudomonadota</taxon>
        <taxon>Alphaproteobacteria</taxon>
        <taxon>Hyphomicrobiales</taxon>
        <taxon>Rhizobiaceae</taxon>
        <taxon>Hoeflea</taxon>
    </lineage>
</organism>
<comment type="similarity">
    <text evidence="1 3">Belongs to the short-chain dehydrogenases/reductases (SDR) family.</text>
</comment>
<reference evidence="4 5" key="1">
    <citation type="submission" date="2020-01" db="EMBL/GenBank/DDBJ databases">
        <title>Genomes of bacteria type strains.</title>
        <authorList>
            <person name="Chen J."/>
            <person name="Zhu S."/>
            <person name="Yang J."/>
        </authorList>
    </citation>
    <scope>NUCLEOTIDE SEQUENCE [LARGE SCALE GENOMIC DNA]</scope>
    <source>
        <strain evidence="4 5">DSM 16655</strain>
    </source>
</reference>
<evidence type="ECO:0000256" key="3">
    <source>
        <dbReference type="RuleBase" id="RU000363"/>
    </source>
</evidence>
<evidence type="ECO:0000256" key="2">
    <source>
        <dbReference type="ARBA" id="ARBA00023002"/>
    </source>
</evidence>
<dbReference type="Proteomes" id="UP001320715">
    <property type="component" value="Unassembled WGS sequence"/>
</dbReference>
<dbReference type="PRINTS" id="PR00080">
    <property type="entry name" value="SDRFAMILY"/>
</dbReference>
<dbReference type="Gene3D" id="3.40.50.720">
    <property type="entry name" value="NAD(P)-binding Rossmann-like Domain"/>
    <property type="match status" value="1"/>
</dbReference>
<protein>
    <submittedName>
        <fullName evidence="4">SDR family oxidoreductase</fullName>
    </submittedName>
</protein>
<accession>A0ABT1CWQ8</accession>
<dbReference type="PANTHER" id="PTHR43639:SF1">
    <property type="entry name" value="SHORT-CHAIN DEHYDROGENASE_REDUCTASE FAMILY PROTEIN"/>
    <property type="match status" value="1"/>
</dbReference>
<dbReference type="Pfam" id="PF00106">
    <property type="entry name" value="adh_short"/>
    <property type="match status" value="1"/>
</dbReference>
<dbReference type="InterPro" id="IPR002347">
    <property type="entry name" value="SDR_fam"/>
</dbReference>
<comment type="caution">
    <text evidence="4">The sequence shown here is derived from an EMBL/GenBank/DDBJ whole genome shotgun (WGS) entry which is preliminary data.</text>
</comment>
<dbReference type="PANTHER" id="PTHR43639">
    <property type="entry name" value="OXIDOREDUCTASE, SHORT-CHAIN DEHYDROGENASE/REDUCTASE FAMILY (AFU_ORTHOLOGUE AFUA_5G02870)"/>
    <property type="match status" value="1"/>
</dbReference>
<evidence type="ECO:0000313" key="5">
    <source>
        <dbReference type="Proteomes" id="UP001320715"/>
    </source>
</evidence>
<dbReference type="NCBIfam" id="NF006597">
    <property type="entry name" value="PRK09134.1"/>
    <property type="match status" value="1"/>
</dbReference>
<keyword evidence="2" id="KW-0560">Oxidoreductase</keyword>
<gene>
    <name evidence="4" type="ORF">GTW23_17510</name>
</gene>
<sequence length="254" mass="27080">MTSSNGTVLVTGAARRIGKAIALDLATHGYGIAVHANSSGEEAEAVASTIRDAGGSAEVFLADLTDMKAVRALHGQVSERMGVPDVIVNNASVFEADDVRAFDEGLFDRHFAVHVKAPAVLAHTMAENLPRDGEGLIVNIIDQRVWKLTPRFFSYTLSKSALWTATQTMAQALAPRIRVNAIGPGPTLANERQKDSDFARQEAAVPLQRGPELAEFGATIRYLHAARSVTGQMIALDGGQHLAWETPDVTGVGE</sequence>
<dbReference type="InterPro" id="IPR036291">
    <property type="entry name" value="NAD(P)-bd_dom_sf"/>
</dbReference>
<proteinExistence type="inferred from homology"/>
<evidence type="ECO:0000313" key="4">
    <source>
        <dbReference type="EMBL" id="MCO6409985.1"/>
    </source>
</evidence>
<keyword evidence="5" id="KW-1185">Reference proteome</keyword>
<evidence type="ECO:0000256" key="1">
    <source>
        <dbReference type="ARBA" id="ARBA00006484"/>
    </source>
</evidence>
<dbReference type="SUPFAM" id="SSF51735">
    <property type="entry name" value="NAD(P)-binding Rossmann-fold domains"/>
    <property type="match status" value="1"/>
</dbReference>
<dbReference type="RefSeq" id="WP_252916731.1">
    <property type="nucleotide sequence ID" value="NZ_JAAAML010000003.1"/>
</dbReference>
<dbReference type="PRINTS" id="PR00081">
    <property type="entry name" value="GDHRDH"/>
</dbReference>
<name>A0ABT1CWQ8_9HYPH</name>